<dbReference type="STRING" id="1873524.HSR6_1591"/>
<dbReference type="Gene3D" id="3.30.565.10">
    <property type="entry name" value="Histidine kinase-like ATPase, C-terminal domain"/>
    <property type="match status" value="1"/>
</dbReference>
<accession>A0A1D8S5R5</accession>
<sequence>MAADPLAVAVFTVLPLTVLAGGFVLTVWVAVVRERRLLIGSLLLGLMGAHQVTEVWLLLTGANPLGNVLGEVFETSVNLLAVLTVGVLGRRLQVEQRKREQQAVVTRELGAGPIPGAADQDTDRKHRSLLGPATFQLPVVGRLASWAFVSLPLGTTATLNTVIETATRNLQVTYPAMKVDREAVPERTVFAEATTLVDITETILKQLVLYNDSSEPEIRIRVRTEGSRAIVEISDNGPALPAAVSEQLTGRATEAARPDLELGPVHALLEQWGGSIDVTDSTVELTLLRPYPRDRK</sequence>
<dbReference type="Proteomes" id="UP000185608">
    <property type="component" value="Chromosome"/>
</dbReference>
<feature type="transmembrane region" description="Helical" evidence="1">
    <location>
        <begin position="37"/>
        <end position="59"/>
    </location>
</feature>
<keyword evidence="1" id="KW-0812">Transmembrane</keyword>
<feature type="transmembrane region" description="Helical" evidence="1">
    <location>
        <begin position="65"/>
        <end position="89"/>
    </location>
</feature>
<reference evidence="2 3" key="1">
    <citation type="submission" date="2016-06" db="EMBL/GenBank/DDBJ databases">
        <title>Discovery of anaerobic lithoheterotrophic haloarchaeon capable of sulfur respiration by hydrogen and formate.</title>
        <authorList>
            <person name="Sorokin D.Y."/>
            <person name="Kublanov I.V."/>
            <person name="Roman P."/>
            <person name="Sinninghe Damste J.S."/>
            <person name="Golyshin P.N."/>
            <person name="Rojo D."/>
            <person name="Ciordia S."/>
            <person name="Mena Md.C."/>
            <person name="Ferrer M."/>
            <person name="Smedile F."/>
            <person name="Messina E."/>
            <person name="La Cono V."/>
            <person name="Yakimov M.M."/>
        </authorList>
    </citation>
    <scope>NUCLEOTIDE SEQUENCE [LARGE SCALE GENOMIC DNA]</scope>
    <source>
        <strain evidence="2 3">HTSR1</strain>
    </source>
</reference>
<dbReference type="GO" id="GO:0016301">
    <property type="term" value="F:kinase activity"/>
    <property type="evidence" value="ECO:0007669"/>
    <property type="project" value="UniProtKB-KW"/>
</dbReference>
<dbReference type="AlphaFoldDB" id="A0A1D8S5R5"/>
<dbReference type="RefSeq" id="WP_070365370.1">
    <property type="nucleotide sequence ID" value="NZ_CP016070.1"/>
</dbReference>
<protein>
    <submittedName>
        <fullName evidence="2">Two-component sensor histidine kinase</fullName>
    </submittedName>
</protein>
<feature type="transmembrane region" description="Helical" evidence="1">
    <location>
        <begin position="6"/>
        <end position="30"/>
    </location>
</feature>
<keyword evidence="2" id="KW-0808">Transferase</keyword>
<keyword evidence="2" id="KW-0418">Kinase</keyword>
<dbReference type="InterPro" id="IPR036890">
    <property type="entry name" value="HATPase_C_sf"/>
</dbReference>
<gene>
    <name evidence="2" type="ORF">HTSR_1520</name>
</gene>
<evidence type="ECO:0000256" key="1">
    <source>
        <dbReference type="SAM" id="Phobius"/>
    </source>
</evidence>
<dbReference type="EMBL" id="CP016070">
    <property type="protein sequence ID" value="AOW80694.1"/>
    <property type="molecule type" value="Genomic_DNA"/>
</dbReference>
<name>A0A1D8S5R5_9EURY</name>
<organism evidence="2 3">
    <name type="scientific">Halodesulfurarchaeum formicicum</name>
    <dbReference type="NCBI Taxonomy" id="1873524"/>
    <lineage>
        <taxon>Archaea</taxon>
        <taxon>Methanobacteriati</taxon>
        <taxon>Methanobacteriota</taxon>
        <taxon>Stenosarchaea group</taxon>
        <taxon>Halobacteria</taxon>
        <taxon>Halobacteriales</taxon>
        <taxon>Halobacteriaceae</taxon>
        <taxon>Halodesulfurarchaeum</taxon>
    </lineage>
</organism>
<keyword evidence="1" id="KW-0472">Membrane</keyword>
<dbReference type="KEGG" id="halh:HTSR_1520"/>
<dbReference type="GeneID" id="29829512"/>
<dbReference type="SUPFAM" id="SSF55874">
    <property type="entry name" value="ATPase domain of HSP90 chaperone/DNA topoisomerase II/histidine kinase"/>
    <property type="match status" value="1"/>
</dbReference>
<proteinExistence type="predicted"/>
<evidence type="ECO:0000313" key="2">
    <source>
        <dbReference type="EMBL" id="AOW80694.1"/>
    </source>
</evidence>
<evidence type="ECO:0000313" key="3">
    <source>
        <dbReference type="Proteomes" id="UP000185608"/>
    </source>
</evidence>
<keyword evidence="1" id="KW-1133">Transmembrane helix</keyword>